<dbReference type="OrthoDB" id="423589at2759"/>
<dbReference type="InterPro" id="IPR011990">
    <property type="entry name" value="TPR-like_helical_dom_sf"/>
</dbReference>
<proteinExistence type="predicted"/>
<dbReference type="PROSITE" id="PS50005">
    <property type="entry name" value="TPR"/>
    <property type="match status" value="1"/>
</dbReference>
<dbReference type="Gene3D" id="2.40.50.550">
    <property type="match status" value="1"/>
</dbReference>
<name>A0A9N9TEF9_PHYSR</name>
<evidence type="ECO:0000259" key="2">
    <source>
        <dbReference type="Pfam" id="PF16669"/>
    </source>
</evidence>
<dbReference type="Gene3D" id="1.25.40.10">
    <property type="entry name" value="Tetratricopeptide repeat domain"/>
    <property type="match status" value="1"/>
</dbReference>
<dbReference type="EMBL" id="OU900105">
    <property type="protein sequence ID" value="CAG9856495.1"/>
    <property type="molecule type" value="Genomic_DNA"/>
</dbReference>
<dbReference type="SMART" id="SM00028">
    <property type="entry name" value="TPR"/>
    <property type="match status" value="2"/>
</dbReference>
<dbReference type="Pfam" id="PF16669">
    <property type="entry name" value="TTC5_OB"/>
    <property type="match status" value="1"/>
</dbReference>
<accession>A0A9N9TEF9</accession>
<dbReference type="Proteomes" id="UP001153712">
    <property type="component" value="Chromosome 12"/>
</dbReference>
<reference evidence="3" key="1">
    <citation type="submission" date="2022-01" db="EMBL/GenBank/DDBJ databases">
        <authorList>
            <person name="King R."/>
        </authorList>
    </citation>
    <scope>NUCLEOTIDE SEQUENCE</scope>
</reference>
<organism evidence="3 4">
    <name type="scientific">Phyllotreta striolata</name>
    <name type="common">Striped flea beetle</name>
    <name type="synonym">Crioceris striolata</name>
    <dbReference type="NCBI Taxonomy" id="444603"/>
    <lineage>
        <taxon>Eukaryota</taxon>
        <taxon>Metazoa</taxon>
        <taxon>Ecdysozoa</taxon>
        <taxon>Arthropoda</taxon>
        <taxon>Hexapoda</taxon>
        <taxon>Insecta</taxon>
        <taxon>Pterygota</taxon>
        <taxon>Neoptera</taxon>
        <taxon>Endopterygota</taxon>
        <taxon>Coleoptera</taxon>
        <taxon>Polyphaga</taxon>
        <taxon>Cucujiformia</taxon>
        <taxon>Chrysomeloidea</taxon>
        <taxon>Chrysomelidae</taxon>
        <taxon>Galerucinae</taxon>
        <taxon>Alticini</taxon>
        <taxon>Phyllotreta</taxon>
    </lineage>
</organism>
<evidence type="ECO:0000313" key="3">
    <source>
        <dbReference type="EMBL" id="CAG9856495.1"/>
    </source>
</evidence>
<dbReference type="InterPro" id="IPR019734">
    <property type="entry name" value="TPR_rpt"/>
</dbReference>
<feature type="repeat" description="TPR" evidence="1">
    <location>
        <begin position="113"/>
        <end position="146"/>
    </location>
</feature>
<gene>
    <name evidence="3" type="ORF">PHYEVI_LOCUS2916</name>
</gene>
<dbReference type="InterPro" id="IPR032076">
    <property type="entry name" value="TTC5_OB"/>
</dbReference>
<evidence type="ECO:0000313" key="4">
    <source>
        <dbReference type="Proteomes" id="UP001153712"/>
    </source>
</evidence>
<dbReference type="Pfam" id="PF13181">
    <property type="entry name" value="TPR_8"/>
    <property type="match status" value="1"/>
</dbReference>
<evidence type="ECO:0000256" key="1">
    <source>
        <dbReference type="PROSITE-ProRule" id="PRU00339"/>
    </source>
</evidence>
<keyword evidence="4" id="KW-1185">Reference proteome</keyword>
<dbReference type="AlphaFoldDB" id="A0A9N9TEF9"/>
<sequence>MEVSIKDAPKCNCEGDHQDLITFLNEKTDEVYRFRDRYFETHDIEEAVKKEEDTEKLRIETLKLFTDHERLIEDADRAKFNYLKGKLLNVSPTYSSEAEILLSKSIKLDPKLVDAWNELGECYWKNDELKKSINCFEGALKEKRNKHSLRSLSMLVRQEPAKTREQKVKNIENGLNYAKEAVQLDPHDGLSWTVLGNAYLSSFFGIQQNPKILKQCLSAYSQAEKDIIAKSTPDLHYNKGITLKYEEEFKLALESFNEASVYNPTWEPPKIKEKQLVQYLNDIKEFASTCGKMKSKRLQQLLQSFEPKQLGPYGGGAYTSPIGQKVNLTQKKLKELNSGINDETVVLGKVVCSVRNEDRVPFTFCMVDKDATCVVVTIFNLADGKGVIIGDSVAIAEPYVTDVDFIYKEIEYKFRLIRVENPVILVVNGKKVSKELQAEVQMSIFKKND</sequence>
<dbReference type="SUPFAM" id="SSF48452">
    <property type="entry name" value="TPR-like"/>
    <property type="match status" value="1"/>
</dbReference>
<dbReference type="InterPro" id="IPR038645">
    <property type="entry name" value="TTC5_OB_sf"/>
</dbReference>
<feature type="domain" description="Tetratricopeptide repeat protein 5 OB fold" evidence="2">
    <location>
        <begin position="328"/>
        <end position="439"/>
    </location>
</feature>
<keyword evidence="1" id="KW-0802">TPR repeat</keyword>
<protein>
    <recommendedName>
        <fullName evidence="2">Tetratricopeptide repeat protein 5 OB fold domain-containing protein</fullName>
    </recommendedName>
</protein>